<dbReference type="InterPro" id="IPR050177">
    <property type="entry name" value="Lipid_A_modif_metabolic_enz"/>
</dbReference>
<proteinExistence type="predicted"/>
<dbReference type="AlphaFoldDB" id="A0A917PKW3"/>
<reference evidence="2" key="1">
    <citation type="journal article" date="2014" name="Int. J. Syst. Evol. Microbiol.">
        <title>Complete genome sequence of Corynebacterium casei LMG S-19264T (=DSM 44701T), isolated from a smear-ripened cheese.</title>
        <authorList>
            <consortium name="US DOE Joint Genome Institute (JGI-PGF)"/>
            <person name="Walter F."/>
            <person name="Albersmeier A."/>
            <person name="Kalinowski J."/>
            <person name="Ruckert C."/>
        </authorList>
    </citation>
    <scope>NUCLEOTIDE SEQUENCE</scope>
    <source>
        <strain evidence="2">JCM 14371</strain>
    </source>
</reference>
<keyword evidence="3" id="KW-1185">Reference proteome</keyword>
<dbReference type="InterPro" id="IPR001509">
    <property type="entry name" value="Epimerase_deHydtase"/>
</dbReference>
<comment type="caution">
    <text evidence="2">The sequence shown here is derived from an EMBL/GenBank/DDBJ whole genome shotgun (WGS) entry which is preliminary data.</text>
</comment>
<evidence type="ECO:0000259" key="1">
    <source>
        <dbReference type="Pfam" id="PF01370"/>
    </source>
</evidence>
<accession>A0A917PKW3</accession>
<dbReference type="SUPFAM" id="SSF51735">
    <property type="entry name" value="NAD(P)-binding Rossmann-fold domains"/>
    <property type="match status" value="1"/>
</dbReference>
<feature type="domain" description="NAD-dependent epimerase/dehydratase" evidence="1">
    <location>
        <begin position="85"/>
        <end position="214"/>
    </location>
</feature>
<dbReference type="RefSeq" id="WP_188963975.1">
    <property type="nucleotide sequence ID" value="NZ_BMOE01000011.1"/>
</dbReference>
<evidence type="ECO:0000313" key="2">
    <source>
        <dbReference type="EMBL" id="GGJ82921.1"/>
    </source>
</evidence>
<dbReference type="Pfam" id="PF01370">
    <property type="entry name" value="Epimerase"/>
    <property type="match status" value="1"/>
</dbReference>
<organism evidence="2 3">
    <name type="scientific">Deinococcus aquiradiocola</name>
    <dbReference type="NCBI Taxonomy" id="393059"/>
    <lineage>
        <taxon>Bacteria</taxon>
        <taxon>Thermotogati</taxon>
        <taxon>Deinococcota</taxon>
        <taxon>Deinococci</taxon>
        <taxon>Deinococcales</taxon>
        <taxon>Deinococcaceae</taxon>
        <taxon>Deinococcus</taxon>
    </lineage>
</organism>
<dbReference type="EMBL" id="BMOE01000011">
    <property type="protein sequence ID" value="GGJ82921.1"/>
    <property type="molecule type" value="Genomic_DNA"/>
</dbReference>
<dbReference type="PANTHER" id="PTHR43245">
    <property type="entry name" value="BIFUNCTIONAL POLYMYXIN RESISTANCE PROTEIN ARNA"/>
    <property type="match status" value="1"/>
</dbReference>
<name>A0A917PKW3_9DEIO</name>
<evidence type="ECO:0000313" key="3">
    <source>
        <dbReference type="Proteomes" id="UP000635726"/>
    </source>
</evidence>
<dbReference type="InterPro" id="IPR036291">
    <property type="entry name" value="NAD(P)-bd_dom_sf"/>
</dbReference>
<dbReference type="PANTHER" id="PTHR43245:SF13">
    <property type="entry name" value="UDP-D-APIOSE_UDP-D-XYLOSE SYNTHASE 2"/>
    <property type="match status" value="1"/>
</dbReference>
<reference evidence="2" key="2">
    <citation type="submission" date="2020-09" db="EMBL/GenBank/DDBJ databases">
        <authorList>
            <person name="Sun Q."/>
            <person name="Ohkuma M."/>
        </authorList>
    </citation>
    <scope>NUCLEOTIDE SEQUENCE</scope>
    <source>
        <strain evidence="2">JCM 14371</strain>
    </source>
</reference>
<protein>
    <submittedName>
        <fullName evidence="2">Reductase</fullName>
    </submittedName>
</protein>
<sequence>MNLLVLGGTQFVGRHIVEAAVEAGHSVSVFTRGVSPDDLPPGVTRLRGDRDGGLDALRDGSWDACVDVSGYVPRVVRQSAELLRGRVGRYLFISTVSVYAPGPRDWTPEDAPLQELDDPATEDVQAAYGGLKVLCERVVNEVFGERATHVRPHIVAGPWDHTRRFTAWPEALAAGGPVLAPGDGSDPVQYVDARDLAAFVLRLLTDGTPGTFNAAAGSRSWHAFLNGVAEGVRSQSELAWTPAAELAERGLGWAEVPLFVPRALDVTGLMRVDVSWAERAGLRCRPLEETARDTLAWSVTRPAGERPVPGILAAREAGR</sequence>
<dbReference type="Gene3D" id="3.40.50.720">
    <property type="entry name" value="NAD(P)-binding Rossmann-like Domain"/>
    <property type="match status" value="1"/>
</dbReference>
<gene>
    <name evidence="2" type="ORF">GCM10008939_28560</name>
</gene>
<dbReference type="Proteomes" id="UP000635726">
    <property type="component" value="Unassembled WGS sequence"/>
</dbReference>